<gene>
    <name evidence="3" type="ORF">GA0070216_12190</name>
</gene>
<evidence type="ECO:0000313" key="3">
    <source>
        <dbReference type="EMBL" id="SCF47237.1"/>
    </source>
</evidence>
<keyword evidence="2" id="KW-0812">Transmembrane</keyword>
<name>A0A1C5APU4_9ACTN</name>
<organism evidence="3 4">
    <name type="scientific">Micromonospora matsumotoense</name>
    <dbReference type="NCBI Taxonomy" id="121616"/>
    <lineage>
        <taxon>Bacteria</taxon>
        <taxon>Bacillati</taxon>
        <taxon>Actinomycetota</taxon>
        <taxon>Actinomycetes</taxon>
        <taxon>Micromonosporales</taxon>
        <taxon>Micromonosporaceae</taxon>
        <taxon>Micromonospora</taxon>
    </lineage>
</organism>
<keyword evidence="2" id="KW-0472">Membrane</keyword>
<reference evidence="4" key="1">
    <citation type="submission" date="2016-06" db="EMBL/GenBank/DDBJ databases">
        <authorList>
            <person name="Varghese N."/>
            <person name="Submissions Spin"/>
        </authorList>
    </citation>
    <scope>NUCLEOTIDE SEQUENCE [LARGE SCALE GENOMIC DNA]</scope>
    <source>
        <strain evidence="4">DSM 44100</strain>
    </source>
</reference>
<sequence length="177" mass="18540">MRTRAALVAVGTLLIGYAVVGALADPDLRPTGVLLFLAGVLAGHDLVWMAVLLAVGALLARWVPERHRPVVRVGVISAATVTVVAVPLVLGFGRPPDDPSVLPLPYGRHLAIVLLLIAGATLLTCWAADRRRSRRPAPAAPGGRPPRSALHRPGGEPLGQEALPEGVHDHHGDADQQ</sequence>
<feature type="region of interest" description="Disordered" evidence="1">
    <location>
        <begin position="133"/>
        <end position="177"/>
    </location>
</feature>
<feature type="transmembrane region" description="Helical" evidence="2">
    <location>
        <begin position="110"/>
        <end position="128"/>
    </location>
</feature>
<feature type="transmembrane region" description="Helical" evidence="2">
    <location>
        <begin position="34"/>
        <end position="58"/>
    </location>
</feature>
<evidence type="ECO:0000256" key="2">
    <source>
        <dbReference type="SAM" id="Phobius"/>
    </source>
</evidence>
<dbReference type="EMBL" id="FMCU01000021">
    <property type="protein sequence ID" value="SCF47237.1"/>
    <property type="molecule type" value="Genomic_DNA"/>
</dbReference>
<dbReference type="Proteomes" id="UP000198797">
    <property type="component" value="Unassembled WGS sequence"/>
</dbReference>
<protein>
    <submittedName>
        <fullName evidence="3">Uncharacterized protein</fullName>
    </submittedName>
</protein>
<dbReference type="AlphaFoldDB" id="A0A1C5APU4"/>
<dbReference type="RefSeq" id="WP_091252632.1">
    <property type="nucleotide sequence ID" value="NZ_FMCU01000021.1"/>
</dbReference>
<accession>A0A1C5APU4</accession>
<dbReference type="STRING" id="121616.GA0070216_12190"/>
<feature type="transmembrane region" description="Helical" evidence="2">
    <location>
        <begin position="70"/>
        <end position="90"/>
    </location>
</feature>
<feature type="compositionally biased region" description="Low complexity" evidence="1">
    <location>
        <begin position="136"/>
        <end position="148"/>
    </location>
</feature>
<evidence type="ECO:0000313" key="4">
    <source>
        <dbReference type="Proteomes" id="UP000198797"/>
    </source>
</evidence>
<proteinExistence type="predicted"/>
<keyword evidence="4" id="KW-1185">Reference proteome</keyword>
<evidence type="ECO:0000256" key="1">
    <source>
        <dbReference type="SAM" id="MobiDB-lite"/>
    </source>
</evidence>
<keyword evidence="2" id="KW-1133">Transmembrane helix</keyword>
<feature type="compositionally biased region" description="Basic and acidic residues" evidence="1">
    <location>
        <begin position="166"/>
        <end position="177"/>
    </location>
</feature>
<dbReference type="OrthoDB" id="3483782at2"/>